<keyword evidence="2" id="KW-0812">Transmembrane</keyword>
<proteinExistence type="predicted"/>
<protein>
    <submittedName>
        <fullName evidence="3">Uncharacterized protein</fullName>
    </submittedName>
</protein>
<dbReference type="EMBL" id="CP016895">
    <property type="protein sequence ID" value="AOA57391.1"/>
    <property type="molecule type" value="Genomic_DNA"/>
</dbReference>
<dbReference type="RefSeq" id="WP_067552347.1">
    <property type="nucleotide sequence ID" value="NZ_CP016895.1"/>
</dbReference>
<keyword evidence="2" id="KW-0472">Membrane</keyword>
<accession>A0A1B2LWS6</accession>
<evidence type="ECO:0000313" key="3">
    <source>
        <dbReference type="EMBL" id="AOA57391.1"/>
    </source>
</evidence>
<feature type="region of interest" description="Disordered" evidence="1">
    <location>
        <begin position="76"/>
        <end position="134"/>
    </location>
</feature>
<gene>
    <name evidence="3" type="ORF">BFG52_02785</name>
</gene>
<dbReference type="OrthoDB" id="6707102at2"/>
<dbReference type="Proteomes" id="UP000093391">
    <property type="component" value="Chromosome"/>
</dbReference>
<sequence length="134" mass="14179">MSQTKKRGALAPFVIVGVTAGFLYAAYRFVFAKKKKLADLHGAVDLAPVSTTTLDTLQQQAATAAAELDVIVTQSAPKAEDEAQQSRVATAEVQHTDHGIDNSADADNNTDSNTDSNTDNTADRDQDQSSTPKA</sequence>
<reference evidence="3 4" key="1">
    <citation type="submission" date="2016-08" db="EMBL/GenBank/DDBJ databases">
        <authorList>
            <person name="Seilhamer J.J."/>
        </authorList>
    </citation>
    <scope>NUCLEOTIDE SEQUENCE [LARGE SCALE GENOMIC DNA]</scope>
    <source>
        <strain evidence="3 4">BRTC-1</strain>
    </source>
</reference>
<evidence type="ECO:0000256" key="1">
    <source>
        <dbReference type="SAM" id="MobiDB-lite"/>
    </source>
</evidence>
<keyword evidence="4" id="KW-1185">Reference proteome</keyword>
<feature type="compositionally biased region" description="Low complexity" evidence="1">
    <location>
        <begin position="101"/>
        <end position="120"/>
    </location>
</feature>
<name>A0A1B2LWS6_9GAMM</name>
<organism evidence="3 4">
    <name type="scientific">Acinetobacter larvae</name>
    <dbReference type="NCBI Taxonomy" id="1789224"/>
    <lineage>
        <taxon>Bacteria</taxon>
        <taxon>Pseudomonadati</taxon>
        <taxon>Pseudomonadota</taxon>
        <taxon>Gammaproteobacteria</taxon>
        <taxon>Moraxellales</taxon>
        <taxon>Moraxellaceae</taxon>
        <taxon>Acinetobacter</taxon>
    </lineage>
</organism>
<dbReference type="KEGG" id="ala:BFG52_02785"/>
<evidence type="ECO:0000256" key="2">
    <source>
        <dbReference type="SAM" id="Phobius"/>
    </source>
</evidence>
<feature type="transmembrane region" description="Helical" evidence="2">
    <location>
        <begin position="12"/>
        <end position="31"/>
    </location>
</feature>
<evidence type="ECO:0000313" key="4">
    <source>
        <dbReference type="Proteomes" id="UP000093391"/>
    </source>
</evidence>
<keyword evidence="2" id="KW-1133">Transmembrane helix</keyword>
<dbReference type="AlphaFoldDB" id="A0A1B2LWS6"/>